<dbReference type="EMBL" id="GBRH01226198">
    <property type="protein sequence ID" value="JAD71697.1"/>
    <property type="molecule type" value="Transcribed_RNA"/>
</dbReference>
<reference evidence="1" key="2">
    <citation type="journal article" date="2015" name="Data Brief">
        <title>Shoot transcriptome of the giant reed, Arundo donax.</title>
        <authorList>
            <person name="Barrero R.A."/>
            <person name="Guerrero F.D."/>
            <person name="Moolhuijzen P."/>
            <person name="Goolsby J.A."/>
            <person name="Tidwell J."/>
            <person name="Bellgard S.E."/>
            <person name="Bellgard M.I."/>
        </authorList>
    </citation>
    <scope>NUCLEOTIDE SEQUENCE</scope>
    <source>
        <tissue evidence="1">Shoot tissue taken approximately 20 cm above the soil surface</tissue>
    </source>
</reference>
<name>A0A0A9CJK3_ARUDO</name>
<accession>A0A0A9CJK3</accession>
<organism evidence="1">
    <name type="scientific">Arundo donax</name>
    <name type="common">Giant reed</name>
    <name type="synonym">Donax arundinaceus</name>
    <dbReference type="NCBI Taxonomy" id="35708"/>
    <lineage>
        <taxon>Eukaryota</taxon>
        <taxon>Viridiplantae</taxon>
        <taxon>Streptophyta</taxon>
        <taxon>Embryophyta</taxon>
        <taxon>Tracheophyta</taxon>
        <taxon>Spermatophyta</taxon>
        <taxon>Magnoliopsida</taxon>
        <taxon>Liliopsida</taxon>
        <taxon>Poales</taxon>
        <taxon>Poaceae</taxon>
        <taxon>PACMAD clade</taxon>
        <taxon>Arundinoideae</taxon>
        <taxon>Arundineae</taxon>
        <taxon>Arundo</taxon>
    </lineage>
</organism>
<sequence length="22" mass="2621">MPKKTMKDHYMKYQCVIGHNAP</sequence>
<protein>
    <submittedName>
        <fullName evidence="1">Uncharacterized protein</fullName>
    </submittedName>
</protein>
<proteinExistence type="predicted"/>
<reference evidence="1" key="1">
    <citation type="submission" date="2014-09" db="EMBL/GenBank/DDBJ databases">
        <authorList>
            <person name="Magalhaes I.L.F."/>
            <person name="Oliveira U."/>
            <person name="Santos F.R."/>
            <person name="Vidigal T.H.D.A."/>
            <person name="Brescovit A.D."/>
            <person name="Santos A.J."/>
        </authorList>
    </citation>
    <scope>NUCLEOTIDE SEQUENCE</scope>
    <source>
        <tissue evidence="1">Shoot tissue taken approximately 20 cm above the soil surface</tissue>
    </source>
</reference>
<dbReference type="AlphaFoldDB" id="A0A0A9CJK3"/>
<evidence type="ECO:0000313" key="1">
    <source>
        <dbReference type="EMBL" id="JAD71697.1"/>
    </source>
</evidence>